<evidence type="ECO:0000256" key="1">
    <source>
        <dbReference type="ARBA" id="ARBA00023015"/>
    </source>
</evidence>
<dbReference type="PANTHER" id="PTHR43280:SF29">
    <property type="entry name" value="ARAC-FAMILY TRANSCRIPTIONAL REGULATOR"/>
    <property type="match status" value="1"/>
</dbReference>
<feature type="domain" description="HTH araC/xylS-type" evidence="5">
    <location>
        <begin position="250"/>
        <end position="352"/>
    </location>
</feature>
<keyword evidence="3" id="KW-0804">Transcription</keyword>
<dbReference type="RefSeq" id="WP_003004461.1">
    <property type="nucleotide sequence ID" value="NZ_GG668630.1"/>
</dbReference>
<protein>
    <submittedName>
        <fullName evidence="6">Transcriptional regulator, AraC family</fullName>
    </submittedName>
</protein>
<sequence>MGIMIYIVYTILMALCLLSLHLIYSLRERRAFDWVGAGFLVVAGIHVIHNSLFRSTYVDHVLMFKIAPFEFLYGPLLYLLCIISDTKRLSYWHLFHFVPFGLACLCYFIILFSAQKTFLNIFYDLHDYMVACSWLIYSIAIWVYMALYQDSKQYRSKGLYWIATAGGLSALTVLVIDVFNVDDESKMLLTNLSNLVMFGPVLITVSFLYLYYFKLLFLKASVKDKNPVDEEYLSYKSSSLNITQMEAYAMKITKYLNTEKYLDITLSLDILSRHTRIPKHHLSQVFTRYFKCNFTKHINMLRIDYACRILEQQDFAENVDNLVEKCGFKSKASFYRNFNLLKGCTPLEYRQSRIAYQSDSESKDRYIGKIELKIDS</sequence>
<comment type="caution">
    <text evidence="6">The sequence shown here is derived from an EMBL/GenBank/DDBJ whole genome shotgun (WGS) entry which is preliminary data.</text>
</comment>
<feature type="transmembrane region" description="Helical" evidence="4">
    <location>
        <begin position="31"/>
        <end position="49"/>
    </location>
</feature>
<dbReference type="Pfam" id="PF12833">
    <property type="entry name" value="HTH_18"/>
    <property type="match status" value="1"/>
</dbReference>
<dbReference type="SMART" id="SM00342">
    <property type="entry name" value="HTH_ARAC"/>
    <property type="match status" value="1"/>
</dbReference>
<feature type="transmembrane region" description="Helical" evidence="4">
    <location>
        <begin position="192"/>
        <end position="213"/>
    </location>
</feature>
<dbReference type="EMBL" id="ACHB01000099">
    <property type="protein sequence ID" value="EEI89850.1"/>
    <property type="molecule type" value="Genomic_DNA"/>
</dbReference>
<keyword evidence="1" id="KW-0805">Transcription regulation</keyword>
<evidence type="ECO:0000313" key="7">
    <source>
        <dbReference type="Proteomes" id="UP000006241"/>
    </source>
</evidence>
<dbReference type="GO" id="GO:0043565">
    <property type="term" value="F:sequence-specific DNA binding"/>
    <property type="evidence" value="ECO:0007669"/>
    <property type="project" value="InterPro"/>
</dbReference>
<dbReference type="PROSITE" id="PS01124">
    <property type="entry name" value="HTH_ARAC_FAMILY_2"/>
    <property type="match status" value="1"/>
</dbReference>
<dbReference type="SUPFAM" id="SSF46689">
    <property type="entry name" value="Homeodomain-like"/>
    <property type="match status" value="1"/>
</dbReference>
<dbReference type="Gene3D" id="1.10.10.60">
    <property type="entry name" value="Homeodomain-like"/>
    <property type="match status" value="1"/>
</dbReference>
<reference evidence="6 7" key="1">
    <citation type="submission" date="2009-01" db="EMBL/GenBank/DDBJ databases">
        <authorList>
            <person name="Qin X."/>
            <person name="Bachman B."/>
            <person name="Battles P."/>
            <person name="Bell A."/>
            <person name="Bess C."/>
            <person name="Bickham C."/>
            <person name="Chaboub L."/>
            <person name="Chen D."/>
            <person name="Coyle M."/>
            <person name="Deiros D.R."/>
            <person name="Dinh H."/>
            <person name="Forbes L."/>
            <person name="Fowler G."/>
            <person name="Francisco L."/>
            <person name="Fu Q."/>
            <person name="Gubbala S."/>
            <person name="Hale W."/>
            <person name="Han Y."/>
            <person name="Hemphill L."/>
            <person name="Highlander S.K."/>
            <person name="Hirani K."/>
            <person name="Hogues M."/>
            <person name="Jackson L."/>
            <person name="Jakkamsetti A."/>
            <person name="Javaid M."/>
            <person name="Jiang H."/>
            <person name="Korchina V."/>
            <person name="Kovar C."/>
            <person name="Lara F."/>
            <person name="Lee S."/>
            <person name="Mata R."/>
            <person name="Mathew T."/>
            <person name="Moen C."/>
            <person name="Morales K."/>
            <person name="Munidasa M."/>
            <person name="Nazareth L."/>
            <person name="Ngo R."/>
            <person name="Nguyen L."/>
            <person name="Okwuonu G."/>
            <person name="Ongeri F."/>
            <person name="Patil S."/>
            <person name="Petrosino J."/>
            <person name="Pham C."/>
            <person name="Pham P."/>
            <person name="Pu L.-L."/>
            <person name="Puazo M."/>
            <person name="Raj R."/>
            <person name="Reid J."/>
            <person name="Rouhana J."/>
            <person name="Saada N."/>
            <person name="Shang Y."/>
            <person name="Simmons D."/>
            <person name="Thornton R."/>
            <person name="Warren J."/>
            <person name="Weissenberger G."/>
            <person name="Zhang J."/>
            <person name="Zhang L."/>
            <person name="Zhou C."/>
            <person name="Zhu D."/>
            <person name="Muzny D."/>
            <person name="Worley K."/>
            <person name="Gibbs R."/>
        </authorList>
    </citation>
    <scope>NUCLEOTIDE SEQUENCE [LARGE SCALE GENOMIC DNA]</scope>
    <source>
        <strain evidence="6 7">ATCC 33300</strain>
    </source>
</reference>
<keyword evidence="4" id="KW-0472">Membrane</keyword>
<organism evidence="6 7">
    <name type="scientific">Sphingobacterium spiritivorum ATCC 33300</name>
    <dbReference type="NCBI Taxonomy" id="525372"/>
    <lineage>
        <taxon>Bacteria</taxon>
        <taxon>Pseudomonadati</taxon>
        <taxon>Bacteroidota</taxon>
        <taxon>Sphingobacteriia</taxon>
        <taxon>Sphingobacteriales</taxon>
        <taxon>Sphingobacteriaceae</taxon>
        <taxon>Sphingobacterium</taxon>
    </lineage>
</organism>
<feature type="transmembrane region" description="Helical" evidence="4">
    <location>
        <begin position="159"/>
        <end position="180"/>
    </location>
</feature>
<keyword evidence="4" id="KW-0812">Transmembrane</keyword>
<evidence type="ECO:0000256" key="2">
    <source>
        <dbReference type="ARBA" id="ARBA00023125"/>
    </source>
</evidence>
<feature type="transmembrane region" description="Helical" evidence="4">
    <location>
        <begin position="6"/>
        <end position="24"/>
    </location>
</feature>
<evidence type="ECO:0000256" key="4">
    <source>
        <dbReference type="SAM" id="Phobius"/>
    </source>
</evidence>
<feature type="transmembrane region" description="Helical" evidence="4">
    <location>
        <begin position="94"/>
        <end position="114"/>
    </location>
</feature>
<dbReference type="AlphaFoldDB" id="C2G4N7"/>
<dbReference type="GO" id="GO:0003700">
    <property type="term" value="F:DNA-binding transcription factor activity"/>
    <property type="evidence" value="ECO:0007669"/>
    <property type="project" value="InterPro"/>
</dbReference>
<feature type="transmembrane region" description="Helical" evidence="4">
    <location>
        <begin position="61"/>
        <end position="82"/>
    </location>
</feature>
<proteinExistence type="predicted"/>
<dbReference type="HOGENOM" id="CLU_767043_0_0_10"/>
<evidence type="ECO:0000313" key="6">
    <source>
        <dbReference type="EMBL" id="EEI89850.1"/>
    </source>
</evidence>
<dbReference type="InterPro" id="IPR009057">
    <property type="entry name" value="Homeodomain-like_sf"/>
</dbReference>
<keyword evidence="2" id="KW-0238">DNA-binding</keyword>
<evidence type="ECO:0000259" key="5">
    <source>
        <dbReference type="PROSITE" id="PS01124"/>
    </source>
</evidence>
<accession>C2G4N7</accession>
<dbReference type="Proteomes" id="UP000006241">
    <property type="component" value="Unassembled WGS sequence"/>
</dbReference>
<name>C2G4N7_SPHSI</name>
<evidence type="ECO:0000256" key="3">
    <source>
        <dbReference type="ARBA" id="ARBA00023163"/>
    </source>
</evidence>
<gene>
    <name evidence="6" type="ORF">HMPREF0765_4543</name>
</gene>
<dbReference type="PANTHER" id="PTHR43280">
    <property type="entry name" value="ARAC-FAMILY TRANSCRIPTIONAL REGULATOR"/>
    <property type="match status" value="1"/>
</dbReference>
<dbReference type="InterPro" id="IPR018060">
    <property type="entry name" value="HTH_AraC"/>
</dbReference>
<feature type="transmembrane region" description="Helical" evidence="4">
    <location>
        <begin position="126"/>
        <end position="147"/>
    </location>
</feature>
<keyword evidence="4" id="KW-1133">Transmembrane helix</keyword>